<name>A0A854QG48_CRYNE</name>
<organism evidence="2 3">
    <name type="scientific">Cryptococcus neoformans Tu259-1</name>
    <dbReference type="NCBI Taxonomy" id="1230072"/>
    <lineage>
        <taxon>Eukaryota</taxon>
        <taxon>Fungi</taxon>
        <taxon>Dikarya</taxon>
        <taxon>Basidiomycota</taxon>
        <taxon>Agaricomycotina</taxon>
        <taxon>Tremellomycetes</taxon>
        <taxon>Tremellales</taxon>
        <taxon>Cryptococcaceae</taxon>
        <taxon>Cryptococcus</taxon>
        <taxon>Cryptococcus neoformans species complex</taxon>
    </lineage>
</organism>
<dbReference type="Proteomes" id="UP000199727">
    <property type="component" value="Unassembled WGS sequence"/>
</dbReference>
<feature type="region of interest" description="Disordered" evidence="1">
    <location>
        <begin position="429"/>
        <end position="449"/>
    </location>
</feature>
<sequence length="548" mass="59368">MSEMPPKPRRPDLPTLSFSAMQPPMSEDVHTPLPGTPIPIEQASLNNYPYDPLMMASDIPAVELAVNLTKTKRSLEDDASSSTESLDFEHETWTDDEDGLLQGFLLCPPRPLNIAYPPSALPPPAALDEITSQVLETQSRKDLSTSSRSPKSFWHHTWKSTRQRLFLIARRESMSAIGGHRRQKSDSVIPAVKKQENAKLKDGKTSLIDLKAGRVGRHQNDSMDSLFGNEQPGELSETLRLSNCLQRNAARDEEHSASSVSSISFSSLFSNNTFQRSLSPFASLDPPVRHVSLLQRGRSFTFADFEHEQASGNAAHDSLTFDNEDAASSSSSRVSRPDLHHSRSSPVSVRLSSSTSVSGRMSDCDTPTVNMQSFGPALGLGTSSGSSCSTPIGPAFSIPALPISCTDNLPTDVSPNAFASLSISSLDDSSTSVLGVQPSSSDSSPLKRPSYIRRSPLLRSFSDGTFLSKFEKIPSLSPGRENKRQRAELSSSTLESLANDSSGTKTAGAVPLGRGGLQDVIIRSSPDEQHVFGQVFEGLQPPFKTKRL</sequence>
<dbReference type="OrthoDB" id="2590504at2759"/>
<dbReference type="EMBL" id="AMKT01000028">
    <property type="protein sequence ID" value="OXG25180.1"/>
    <property type="molecule type" value="Genomic_DNA"/>
</dbReference>
<feature type="region of interest" description="Disordered" evidence="1">
    <location>
        <begin position="1"/>
        <end position="40"/>
    </location>
</feature>
<feature type="compositionally biased region" description="Low complexity" evidence="1">
    <location>
        <begin position="344"/>
        <end position="361"/>
    </location>
</feature>
<feature type="region of interest" description="Disordered" evidence="1">
    <location>
        <begin position="475"/>
        <end position="512"/>
    </location>
</feature>
<gene>
    <name evidence="2" type="ORF">C361_02183</name>
</gene>
<proteinExistence type="predicted"/>
<evidence type="ECO:0000313" key="2">
    <source>
        <dbReference type="EMBL" id="OXG25180.1"/>
    </source>
</evidence>
<accession>A0A854QG48</accession>
<feature type="region of interest" description="Disordered" evidence="1">
    <location>
        <begin position="313"/>
        <end position="368"/>
    </location>
</feature>
<evidence type="ECO:0000256" key="1">
    <source>
        <dbReference type="SAM" id="MobiDB-lite"/>
    </source>
</evidence>
<reference evidence="2 3" key="1">
    <citation type="submission" date="2017-06" db="EMBL/GenBank/DDBJ databases">
        <title>Global population genomics of the pathogenic fungus Cryptococcus neoformans var. grubii.</title>
        <authorList>
            <person name="Cuomo C."/>
            <person name="Litvintseva A."/>
            <person name="Chen Y."/>
            <person name="Young S."/>
            <person name="Zeng Q."/>
            <person name="Chapman S."/>
            <person name="Gujja S."/>
            <person name="Saif S."/>
            <person name="Birren B."/>
        </authorList>
    </citation>
    <scope>NUCLEOTIDE SEQUENCE [LARGE SCALE GENOMIC DNA]</scope>
    <source>
        <strain evidence="2 3">Tu259-1</strain>
    </source>
</reference>
<feature type="compositionally biased region" description="Low complexity" evidence="1">
    <location>
        <begin position="488"/>
        <end position="497"/>
    </location>
</feature>
<comment type="caution">
    <text evidence="2">The sequence shown here is derived from an EMBL/GenBank/DDBJ whole genome shotgun (WGS) entry which is preliminary data.</text>
</comment>
<dbReference type="AlphaFoldDB" id="A0A854QG48"/>
<evidence type="ECO:0000313" key="3">
    <source>
        <dbReference type="Proteomes" id="UP000199727"/>
    </source>
</evidence>
<protein>
    <submittedName>
        <fullName evidence="2">Uncharacterized protein</fullName>
    </submittedName>
</protein>